<dbReference type="InterPro" id="IPR045336">
    <property type="entry name" value="MmgE_PrpD_N"/>
</dbReference>
<evidence type="ECO:0000259" key="2">
    <source>
        <dbReference type="Pfam" id="PF03972"/>
    </source>
</evidence>
<dbReference type="InterPro" id="IPR005656">
    <property type="entry name" value="MmgE_PrpD"/>
</dbReference>
<dbReference type="Pfam" id="PF03972">
    <property type="entry name" value="MmgE_PrpD_N"/>
    <property type="match status" value="1"/>
</dbReference>
<dbReference type="PANTHER" id="PTHR16943:SF8">
    <property type="entry name" value="2-METHYLCITRATE DEHYDRATASE"/>
    <property type="match status" value="1"/>
</dbReference>
<evidence type="ECO:0000313" key="3">
    <source>
        <dbReference type="EMBL" id="MTB93704.1"/>
    </source>
</evidence>
<keyword evidence="4" id="KW-1185">Reference proteome</keyword>
<dbReference type="InterPro" id="IPR042183">
    <property type="entry name" value="MmgE/PrpD_sf_1"/>
</dbReference>
<evidence type="ECO:0000313" key="4">
    <source>
        <dbReference type="Proteomes" id="UP000433406"/>
    </source>
</evidence>
<dbReference type="EMBL" id="WLCI01000002">
    <property type="protein sequence ID" value="MTB93704.1"/>
    <property type="molecule type" value="Genomic_DNA"/>
</dbReference>
<dbReference type="GO" id="GO:0016829">
    <property type="term" value="F:lyase activity"/>
    <property type="evidence" value="ECO:0007669"/>
    <property type="project" value="InterPro"/>
</dbReference>
<organism evidence="3 4">
    <name type="scientific">Nocardioides marmotae</name>
    <dbReference type="NCBI Taxonomy" id="2663857"/>
    <lineage>
        <taxon>Bacteria</taxon>
        <taxon>Bacillati</taxon>
        <taxon>Actinomycetota</taxon>
        <taxon>Actinomycetes</taxon>
        <taxon>Propionibacteriales</taxon>
        <taxon>Nocardioidaceae</taxon>
        <taxon>Nocardioides</taxon>
    </lineage>
</organism>
<feature type="domain" description="MmgE/PrpD N-terminal" evidence="2">
    <location>
        <begin position="10"/>
        <end position="235"/>
    </location>
</feature>
<protein>
    <recommendedName>
        <fullName evidence="2">MmgE/PrpD N-terminal domain-containing protein</fullName>
    </recommendedName>
</protein>
<comment type="similarity">
    <text evidence="1">Belongs to the PrpD family.</text>
</comment>
<comment type="caution">
    <text evidence="3">The sequence shown here is derived from an EMBL/GenBank/DDBJ whole genome shotgun (WGS) entry which is preliminary data.</text>
</comment>
<sequence>MNASTPSAAVAAFVSGKARGPIPAEVTAVGREVLTSVTGRISANTASPLATQVGATMAALGHGGKTRVPGSSETYSPYGAAFVMGVAAGRDGAQPWAGATVAAALAASSLTQAGPDRLTEGITVGLEVAARLSACLGDSHTRRGWDPAGSLGVVGAALAVARLLEAEEPQALEALAFAATQAAGLGAQSTTPTGAVHVGKAAADGLEAARLGLAHLGAPAEPIEGRRGMGALMSDALTAAALVSGLGSRWVLLESAAGGS</sequence>
<name>A0A6I3J468_9ACTN</name>
<dbReference type="Proteomes" id="UP000433406">
    <property type="component" value="Unassembled WGS sequence"/>
</dbReference>
<reference evidence="3 4" key="1">
    <citation type="submission" date="2019-10" db="EMBL/GenBank/DDBJ databases">
        <title>Nocardioides novel species isolated from the excrement of Marmot.</title>
        <authorList>
            <person name="Zhang G."/>
        </authorList>
    </citation>
    <scope>NUCLEOTIDE SEQUENCE [LARGE SCALE GENOMIC DNA]</scope>
    <source>
        <strain evidence="4">zg-579</strain>
    </source>
</reference>
<accession>A0A6I3J468</accession>
<dbReference type="AlphaFoldDB" id="A0A6I3J468"/>
<dbReference type="PANTHER" id="PTHR16943">
    <property type="entry name" value="2-METHYLCITRATE DEHYDRATASE-RELATED"/>
    <property type="match status" value="1"/>
</dbReference>
<gene>
    <name evidence="3" type="ORF">GGQ22_01275</name>
</gene>
<proteinExistence type="inferred from homology"/>
<evidence type="ECO:0000256" key="1">
    <source>
        <dbReference type="ARBA" id="ARBA00006174"/>
    </source>
</evidence>
<dbReference type="RefSeq" id="WP_154613514.1">
    <property type="nucleotide sequence ID" value="NZ_CP053660.1"/>
</dbReference>
<dbReference type="SUPFAM" id="SSF103378">
    <property type="entry name" value="2-methylcitrate dehydratase PrpD"/>
    <property type="match status" value="1"/>
</dbReference>
<dbReference type="Gene3D" id="1.10.4100.10">
    <property type="entry name" value="2-methylcitrate dehydratase PrpD"/>
    <property type="match status" value="1"/>
</dbReference>
<dbReference type="InterPro" id="IPR036148">
    <property type="entry name" value="MmgE/PrpD_sf"/>
</dbReference>